<dbReference type="KEGG" id="emc:129323693"/>
<dbReference type="GO" id="GO:0007051">
    <property type="term" value="P:spindle organization"/>
    <property type="evidence" value="ECO:0007669"/>
    <property type="project" value="InterPro"/>
</dbReference>
<evidence type="ECO:0000313" key="2">
    <source>
        <dbReference type="Proteomes" id="UP001190640"/>
    </source>
</evidence>
<dbReference type="InterPro" id="IPR033373">
    <property type="entry name" value="SKAP"/>
</dbReference>
<keyword evidence="2" id="KW-1185">Reference proteome</keyword>
<name>A0AA97KPU9_EUBMA</name>
<feature type="coiled-coil region" evidence="1">
    <location>
        <begin position="112"/>
        <end position="146"/>
    </location>
</feature>
<evidence type="ECO:0000313" key="3">
    <source>
        <dbReference type="RefSeq" id="XP_054826261.1"/>
    </source>
</evidence>
<dbReference type="GeneID" id="129323693"/>
<sequence length="259" mass="29781">MCSQKSRIPVFSFQEPKAISVPEERQPLVPSKKYLNKTVNLEPHRDRAFVFGAKAPECFAFKGAAQGVAKSTKDVPPLPKKPAIRNPVTQVGSRLKRETELRNKNKLLEAAKGEMMVKLEKMQDTVKELKEQCENLQKENHELKQFQKCCMQVLETRNCHSGAGNIILEEEEEKTKGKQAEMMVVTEKLNADLELFCKMAKEQKDNLQTAKTKWKHVEEERVRFLEKQQCFQREMEVFAAILDQEDDFVTAETPVLTLL</sequence>
<dbReference type="RefSeq" id="XP_054826261.1">
    <property type="nucleotide sequence ID" value="XM_054970286.1"/>
</dbReference>
<protein>
    <submittedName>
        <fullName evidence="3">Uncharacterized protein LOC129323693</fullName>
    </submittedName>
</protein>
<dbReference type="PANTHER" id="PTHR31940">
    <property type="entry name" value="SMALL KINETOCHORE-ASSOCIATED PROTEIN"/>
    <property type="match status" value="1"/>
</dbReference>
<dbReference type="GO" id="GO:0000776">
    <property type="term" value="C:kinetochore"/>
    <property type="evidence" value="ECO:0007669"/>
    <property type="project" value="InterPro"/>
</dbReference>
<dbReference type="PANTHER" id="PTHR31940:SF2">
    <property type="entry name" value="SMALL KINETOCHORE-ASSOCIATED PROTEIN"/>
    <property type="match status" value="1"/>
</dbReference>
<dbReference type="GO" id="GO:0035371">
    <property type="term" value="C:microtubule plus-end"/>
    <property type="evidence" value="ECO:0007669"/>
    <property type="project" value="TreeGrafter"/>
</dbReference>
<keyword evidence="1" id="KW-0175">Coiled coil</keyword>
<gene>
    <name evidence="3" type="primary">LOC129323693</name>
</gene>
<accession>A0AA97KPU9</accession>
<dbReference type="AlphaFoldDB" id="A0AA97KPU9"/>
<evidence type="ECO:0000256" key="1">
    <source>
        <dbReference type="SAM" id="Coils"/>
    </source>
</evidence>
<dbReference type="GO" id="GO:0034451">
    <property type="term" value="C:centriolar satellite"/>
    <property type="evidence" value="ECO:0007669"/>
    <property type="project" value="TreeGrafter"/>
</dbReference>
<organism evidence="2 3">
    <name type="scientific">Eublepharis macularius</name>
    <name type="common">Leopard gecko</name>
    <name type="synonym">Cyrtodactylus macularius</name>
    <dbReference type="NCBI Taxonomy" id="481883"/>
    <lineage>
        <taxon>Eukaryota</taxon>
        <taxon>Metazoa</taxon>
        <taxon>Chordata</taxon>
        <taxon>Craniata</taxon>
        <taxon>Vertebrata</taxon>
        <taxon>Euteleostomi</taxon>
        <taxon>Lepidosauria</taxon>
        <taxon>Squamata</taxon>
        <taxon>Bifurcata</taxon>
        <taxon>Gekkota</taxon>
        <taxon>Eublepharidae</taxon>
        <taxon>Eublepharinae</taxon>
        <taxon>Eublepharis</taxon>
    </lineage>
</organism>
<dbReference type="Proteomes" id="UP001190640">
    <property type="component" value="Chromosome 2"/>
</dbReference>
<proteinExistence type="predicted"/>
<dbReference type="GO" id="GO:0051988">
    <property type="term" value="P:regulation of attachment of spindle microtubules to kinetochore"/>
    <property type="evidence" value="ECO:0007669"/>
    <property type="project" value="InterPro"/>
</dbReference>
<reference evidence="3" key="1">
    <citation type="submission" date="2025-08" db="UniProtKB">
        <authorList>
            <consortium name="RefSeq"/>
        </authorList>
    </citation>
    <scope>IDENTIFICATION</scope>
    <source>
        <tissue evidence="3">Blood</tissue>
    </source>
</reference>
<dbReference type="GO" id="GO:0072686">
    <property type="term" value="C:mitotic spindle"/>
    <property type="evidence" value="ECO:0007669"/>
    <property type="project" value="TreeGrafter"/>
</dbReference>
<dbReference type="GO" id="GO:0000070">
    <property type="term" value="P:mitotic sister chromatid segregation"/>
    <property type="evidence" value="ECO:0007669"/>
    <property type="project" value="TreeGrafter"/>
</dbReference>